<evidence type="ECO:0000256" key="6">
    <source>
        <dbReference type="ARBA" id="ARBA00022552"/>
    </source>
</evidence>
<dbReference type="InterPro" id="IPR046887">
    <property type="entry name" value="RsmE_PUA-like"/>
</dbReference>
<comment type="function">
    <text evidence="10 12">Specifically methylates the N3 position of the uracil ring of uridine 1498 (m3U1498) in 16S rRNA. Acts on the fully assembled 30S ribosomal subunit.</text>
</comment>
<evidence type="ECO:0000256" key="1">
    <source>
        <dbReference type="ARBA" id="ARBA00004496"/>
    </source>
</evidence>
<dbReference type="CDD" id="cd18084">
    <property type="entry name" value="RsmE-like"/>
    <property type="match status" value="1"/>
</dbReference>
<dbReference type="SUPFAM" id="SSF88697">
    <property type="entry name" value="PUA domain-like"/>
    <property type="match status" value="1"/>
</dbReference>
<evidence type="ECO:0000259" key="13">
    <source>
        <dbReference type="Pfam" id="PF04452"/>
    </source>
</evidence>
<dbReference type="Pfam" id="PF04452">
    <property type="entry name" value="Methyltrans_RNA"/>
    <property type="match status" value="1"/>
</dbReference>
<evidence type="ECO:0000256" key="12">
    <source>
        <dbReference type="PIRNR" id="PIRNR015601"/>
    </source>
</evidence>
<dbReference type="PANTHER" id="PTHR30027">
    <property type="entry name" value="RIBOSOMAL RNA SMALL SUBUNIT METHYLTRANSFERASE E"/>
    <property type="match status" value="1"/>
</dbReference>
<dbReference type="Pfam" id="PF20260">
    <property type="entry name" value="PUA_4"/>
    <property type="match status" value="1"/>
</dbReference>
<feature type="domain" description="Ribosomal RNA small subunit methyltransferase E methyltransferase" evidence="13">
    <location>
        <begin position="73"/>
        <end position="238"/>
    </location>
</feature>
<comment type="catalytic activity">
    <reaction evidence="11 12">
        <text>uridine(1498) in 16S rRNA + S-adenosyl-L-methionine = N(3)-methyluridine(1498) in 16S rRNA + S-adenosyl-L-homocysteine + H(+)</text>
        <dbReference type="Rhea" id="RHEA:42920"/>
        <dbReference type="Rhea" id="RHEA-COMP:10283"/>
        <dbReference type="Rhea" id="RHEA-COMP:10284"/>
        <dbReference type="ChEBI" id="CHEBI:15378"/>
        <dbReference type="ChEBI" id="CHEBI:57856"/>
        <dbReference type="ChEBI" id="CHEBI:59789"/>
        <dbReference type="ChEBI" id="CHEBI:65315"/>
        <dbReference type="ChEBI" id="CHEBI:74502"/>
        <dbReference type="EC" id="2.1.1.193"/>
    </reaction>
</comment>
<dbReference type="NCBIfam" id="TIGR00046">
    <property type="entry name" value="RsmE family RNA methyltransferase"/>
    <property type="match status" value="1"/>
</dbReference>
<dbReference type="PANTHER" id="PTHR30027:SF3">
    <property type="entry name" value="16S RRNA (URACIL(1498)-N(3))-METHYLTRANSFERASE"/>
    <property type="match status" value="1"/>
</dbReference>
<organism evidence="15 16">
    <name type="scientific">Fervidicella metallireducens AeB</name>
    <dbReference type="NCBI Taxonomy" id="1403537"/>
    <lineage>
        <taxon>Bacteria</taxon>
        <taxon>Bacillati</taxon>
        <taxon>Bacillota</taxon>
        <taxon>Clostridia</taxon>
        <taxon>Eubacteriales</taxon>
        <taxon>Clostridiaceae</taxon>
        <taxon>Fervidicella</taxon>
    </lineage>
</organism>
<reference evidence="15 16" key="1">
    <citation type="journal article" date="2014" name="Genome Announc.">
        <title>Draft Genome Sequence of Fervidicella metallireducens Strain AeBT, an Iron-Reducing Thermoanaerobe from the Great Artesian Basin.</title>
        <authorList>
            <person name="Patel B.K."/>
        </authorList>
    </citation>
    <scope>NUCLEOTIDE SEQUENCE [LARGE SCALE GENOMIC DNA]</scope>
    <source>
        <strain evidence="15 16">AeB</strain>
    </source>
</reference>
<dbReference type="InterPro" id="IPR006700">
    <property type="entry name" value="RsmE"/>
</dbReference>
<dbReference type="RefSeq" id="WP_035380231.1">
    <property type="nucleotide sequence ID" value="NZ_AZQP01000028.1"/>
</dbReference>
<evidence type="ECO:0000313" key="16">
    <source>
        <dbReference type="Proteomes" id="UP000019681"/>
    </source>
</evidence>
<evidence type="ECO:0000256" key="3">
    <source>
        <dbReference type="ARBA" id="ARBA00012328"/>
    </source>
</evidence>
<protein>
    <recommendedName>
        <fullName evidence="4 12">Ribosomal RNA small subunit methyltransferase E</fullName>
        <ecNumber evidence="3 12">2.1.1.193</ecNumber>
    </recommendedName>
</protein>
<keyword evidence="7 12" id="KW-0489">Methyltransferase</keyword>
<dbReference type="GO" id="GO:0070475">
    <property type="term" value="P:rRNA base methylation"/>
    <property type="evidence" value="ECO:0007669"/>
    <property type="project" value="TreeGrafter"/>
</dbReference>
<dbReference type="PIRSF" id="PIRSF015601">
    <property type="entry name" value="MTase_slr0722"/>
    <property type="match status" value="1"/>
</dbReference>
<dbReference type="InterPro" id="IPR029026">
    <property type="entry name" value="tRNA_m1G_MTases_N"/>
</dbReference>
<dbReference type="GO" id="GO:0005737">
    <property type="term" value="C:cytoplasm"/>
    <property type="evidence" value="ECO:0007669"/>
    <property type="project" value="UniProtKB-SubCell"/>
</dbReference>
<comment type="subcellular location">
    <subcellularLocation>
        <location evidence="1 12">Cytoplasm</location>
    </subcellularLocation>
</comment>
<dbReference type="EC" id="2.1.1.193" evidence="3 12"/>
<proteinExistence type="inferred from homology"/>
<evidence type="ECO:0000256" key="11">
    <source>
        <dbReference type="ARBA" id="ARBA00047944"/>
    </source>
</evidence>
<dbReference type="EMBL" id="AZQP01000028">
    <property type="protein sequence ID" value="EYE88115.1"/>
    <property type="molecule type" value="Genomic_DNA"/>
</dbReference>
<dbReference type="SUPFAM" id="SSF75217">
    <property type="entry name" value="alpha/beta knot"/>
    <property type="match status" value="1"/>
</dbReference>
<dbReference type="AlphaFoldDB" id="A0A017RW34"/>
<dbReference type="Gene3D" id="3.40.1280.10">
    <property type="match status" value="1"/>
</dbReference>
<accession>A0A017RW34</accession>
<dbReference type="GO" id="GO:0070042">
    <property type="term" value="F:rRNA (uridine-N3-)-methyltransferase activity"/>
    <property type="evidence" value="ECO:0007669"/>
    <property type="project" value="TreeGrafter"/>
</dbReference>
<dbReference type="InterPro" id="IPR046886">
    <property type="entry name" value="RsmE_MTase_dom"/>
</dbReference>
<dbReference type="Gene3D" id="2.40.240.20">
    <property type="entry name" value="Hypothetical PUA domain-like, domain 1"/>
    <property type="match status" value="1"/>
</dbReference>
<evidence type="ECO:0000256" key="7">
    <source>
        <dbReference type="ARBA" id="ARBA00022603"/>
    </source>
</evidence>
<evidence type="ECO:0000256" key="8">
    <source>
        <dbReference type="ARBA" id="ARBA00022679"/>
    </source>
</evidence>
<dbReference type="Proteomes" id="UP000019681">
    <property type="component" value="Unassembled WGS sequence"/>
</dbReference>
<gene>
    <name evidence="15" type="ORF">Q428_09530</name>
</gene>
<keyword evidence="6 12" id="KW-0698">rRNA processing</keyword>
<name>A0A017RW34_9CLOT</name>
<evidence type="ECO:0000256" key="9">
    <source>
        <dbReference type="ARBA" id="ARBA00022691"/>
    </source>
</evidence>
<keyword evidence="8 12" id="KW-0808">Transferase</keyword>
<keyword evidence="5 12" id="KW-0963">Cytoplasm</keyword>
<comment type="similarity">
    <text evidence="2 12">Belongs to the RNA methyltransferase RsmE family.</text>
</comment>
<dbReference type="InterPro" id="IPR015947">
    <property type="entry name" value="PUA-like_sf"/>
</dbReference>
<evidence type="ECO:0000256" key="4">
    <source>
        <dbReference type="ARBA" id="ARBA00013673"/>
    </source>
</evidence>
<feature type="domain" description="Ribosomal RNA small subunit methyltransferase E PUA-like" evidence="14">
    <location>
        <begin position="18"/>
        <end position="64"/>
    </location>
</feature>
<sequence>MHRFFVNKDNIKESTIIIDGDDVNHISKVLRLKKEEEIIVCDGNKNEYICEIHQINKKEILCKIKQSKINENEPEVEITLFQGLPKAQKMDLIIQKCVEIGVVRIQPVITKRTVVKVENRDLKGKLERWNRISEEAAKQSKRGIIPKVLEPINFEDAVLLMEDMDISILPYENQHGHGIKNVLNEKTTEIKKVGIFIGPEGGFDDQEVNICLSKGIIPVTLGKRILRTETAGFAATIMILYEIGDMGGYK</sequence>
<evidence type="ECO:0000256" key="10">
    <source>
        <dbReference type="ARBA" id="ARBA00025699"/>
    </source>
</evidence>
<evidence type="ECO:0000313" key="15">
    <source>
        <dbReference type="EMBL" id="EYE88115.1"/>
    </source>
</evidence>
<keyword evidence="16" id="KW-1185">Reference proteome</keyword>
<dbReference type="InterPro" id="IPR029028">
    <property type="entry name" value="Alpha/beta_knot_MTases"/>
</dbReference>
<comment type="caution">
    <text evidence="15">The sequence shown here is derived from an EMBL/GenBank/DDBJ whole genome shotgun (WGS) entry which is preliminary data.</text>
</comment>
<dbReference type="STRING" id="1403537.Q428_09530"/>
<dbReference type="OrthoDB" id="9815641at2"/>
<evidence type="ECO:0000256" key="2">
    <source>
        <dbReference type="ARBA" id="ARBA00005528"/>
    </source>
</evidence>
<evidence type="ECO:0000256" key="5">
    <source>
        <dbReference type="ARBA" id="ARBA00022490"/>
    </source>
</evidence>
<evidence type="ECO:0000259" key="14">
    <source>
        <dbReference type="Pfam" id="PF20260"/>
    </source>
</evidence>
<dbReference type="NCBIfam" id="NF008692">
    <property type="entry name" value="PRK11713.1-5"/>
    <property type="match status" value="1"/>
</dbReference>
<keyword evidence="9 12" id="KW-0949">S-adenosyl-L-methionine</keyword>